<sequence>MRRRPVRPLVVATLGVLALGPVAACTADPDAPGPTGGTTPRSTPAAASTSTATRPLVVDAVFDHTTLDPTQQFNRTGAMVSHALYATLTSLDPDDPTKVEPGLADYTLSPEGRWLTFRLRKGLVFSDGTPITSDDVLFTIERAKGLGGPVSSLLGTVSTVRVDARTFTLSSPSANFALPAVLANPAFGILNSTVVKANGGTIGPGDTATGYLTTHSAGSGPYVLDSVRGSAEVRLAPNPHWTGTRPKFPELVVRNTTPQQQLADVQSGDADVALDLSPSQASEVASAGLDPTATPSTTAGTEATAGSQTPAVTVKTMRSSTLVYLALDRNKAVNAWTANPDFVEAVRLGLDRVALAEAASGSEPAAGLIPAGIVGALKDVAPQPTPSGSSTAAGSTGTPAPTTSTNTGPVTSATGDPATPSAVVTTGADGIPTPVVTMPVVPPRHLAAARAALKRSGYAGQPIPLSYAADLPIQGIPRTALATAVRDQLAEVGIKVKLNPAPARDVVAAYRDGRTAFGLWSWSPDYLDPANYLAFAPGELLGTRAGWKRGADPVVDDLTEAASASVGDDRAGAYAAWQLAMNARSPFVPLLQPATRVASGARVEAAPGNPVWTLDLARIR</sequence>
<evidence type="ECO:0000256" key="5">
    <source>
        <dbReference type="SAM" id="MobiDB-lite"/>
    </source>
</evidence>
<feature type="region of interest" description="Disordered" evidence="5">
    <location>
        <begin position="279"/>
        <end position="310"/>
    </location>
</feature>
<evidence type="ECO:0000313" key="9">
    <source>
        <dbReference type="Proteomes" id="UP001500013"/>
    </source>
</evidence>
<feature type="compositionally biased region" description="Low complexity" evidence="5">
    <location>
        <begin position="37"/>
        <end position="51"/>
    </location>
</feature>
<organism evidence="8 9">
    <name type="scientific">Terrabacter lapilli</name>
    <dbReference type="NCBI Taxonomy" id="436231"/>
    <lineage>
        <taxon>Bacteria</taxon>
        <taxon>Bacillati</taxon>
        <taxon>Actinomycetota</taxon>
        <taxon>Actinomycetes</taxon>
        <taxon>Micrococcales</taxon>
        <taxon>Intrasporangiaceae</taxon>
        <taxon>Terrabacter</taxon>
    </lineage>
</organism>
<evidence type="ECO:0000259" key="7">
    <source>
        <dbReference type="Pfam" id="PF00496"/>
    </source>
</evidence>
<comment type="caution">
    <text evidence="8">The sequence shown here is derived from an EMBL/GenBank/DDBJ whole genome shotgun (WGS) entry which is preliminary data.</text>
</comment>
<dbReference type="PIRSF" id="PIRSF002741">
    <property type="entry name" value="MppA"/>
    <property type="match status" value="1"/>
</dbReference>
<dbReference type="RefSeq" id="WP_344060628.1">
    <property type="nucleotide sequence ID" value="NZ_BAAAPU010000007.1"/>
</dbReference>
<evidence type="ECO:0000256" key="6">
    <source>
        <dbReference type="SAM" id="SignalP"/>
    </source>
</evidence>
<dbReference type="EMBL" id="BAAAPU010000007">
    <property type="protein sequence ID" value="GAA1977518.1"/>
    <property type="molecule type" value="Genomic_DNA"/>
</dbReference>
<dbReference type="Gene3D" id="3.40.190.10">
    <property type="entry name" value="Periplasmic binding protein-like II"/>
    <property type="match status" value="1"/>
</dbReference>
<dbReference type="PANTHER" id="PTHR30290:SF10">
    <property type="entry name" value="PERIPLASMIC OLIGOPEPTIDE-BINDING PROTEIN-RELATED"/>
    <property type="match status" value="1"/>
</dbReference>
<dbReference type="PANTHER" id="PTHR30290">
    <property type="entry name" value="PERIPLASMIC BINDING COMPONENT OF ABC TRANSPORTER"/>
    <property type="match status" value="1"/>
</dbReference>
<dbReference type="Pfam" id="PF00496">
    <property type="entry name" value="SBP_bac_5"/>
    <property type="match status" value="1"/>
</dbReference>
<keyword evidence="3" id="KW-0813">Transport</keyword>
<dbReference type="InterPro" id="IPR039424">
    <property type="entry name" value="SBP_5"/>
</dbReference>
<evidence type="ECO:0000256" key="4">
    <source>
        <dbReference type="ARBA" id="ARBA00022729"/>
    </source>
</evidence>
<comment type="similarity">
    <text evidence="2">Belongs to the bacterial solute-binding protein 5 family.</text>
</comment>
<reference evidence="8 9" key="1">
    <citation type="journal article" date="2019" name="Int. J. Syst. Evol. Microbiol.">
        <title>The Global Catalogue of Microorganisms (GCM) 10K type strain sequencing project: providing services to taxonomists for standard genome sequencing and annotation.</title>
        <authorList>
            <consortium name="The Broad Institute Genomics Platform"/>
            <consortium name="The Broad Institute Genome Sequencing Center for Infectious Disease"/>
            <person name="Wu L."/>
            <person name="Ma J."/>
        </authorList>
    </citation>
    <scope>NUCLEOTIDE SEQUENCE [LARGE SCALE GENOMIC DNA]</scope>
    <source>
        <strain evidence="8 9">JCM 15628</strain>
    </source>
</reference>
<accession>A0ABN2RZI9</accession>
<protein>
    <recommendedName>
        <fullName evidence="7">Solute-binding protein family 5 domain-containing protein</fullName>
    </recommendedName>
</protein>
<evidence type="ECO:0000313" key="8">
    <source>
        <dbReference type="EMBL" id="GAA1977518.1"/>
    </source>
</evidence>
<evidence type="ECO:0000256" key="3">
    <source>
        <dbReference type="ARBA" id="ARBA00022448"/>
    </source>
</evidence>
<dbReference type="Proteomes" id="UP001500013">
    <property type="component" value="Unassembled WGS sequence"/>
</dbReference>
<feature type="domain" description="Solute-binding protein family 5" evidence="7">
    <location>
        <begin position="98"/>
        <end position="534"/>
    </location>
</feature>
<feature type="signal peptide" evidence="6">
    <location>
        <begin position="1"/>
        <end position="23"/>
    </location>
</feature>
<dbReference type="InterPro" id="IPR000914">
    <property type="entry name" value="SBP_5_dom"/>
</dbReference>
<feature type="region of interest" description="Disordered" evidence="5">
    <location>
        <begin position="28"/>
        <end position="51"/>
    </location>
</feature>
<feature type="region of interest" description="Disordered" evidence="5">
    <location>
        <begin position="380"/>
        <end position="429"/>
    </location>
</feature>
<keyword evidence="9" id="KW-1185">Reference proteome</keyword>
<proteinExistence type="inferred from homology"/>
<evidence type="ECO:0000256" key="1">
    <source>
        <dbReference type="ARBA" id="ARBA00004196"/>
    </source>
</evidence>
<dbReference type="InterPro" id="IPR030678">
    <property type="entry name" value="Peptide/Ni-bd"/>
</dbReference>
<name>A0ABN2RZI9_9MICO</name>
<dbReference type="SUPFAM" id="SSF53850">
    <property type="entry name" value="Periplasmic binding protein-like II"/>
    <property type="match status" value="1"/>
</dbReference>
<dbReference type="Gene3D" id="3.10.105.10">
    <property type="entry name" value="Dipeptide-binding Protein, Domain 3"/>
    <property type="match status" value="1"/>
</dbReference>
<feature type="chain" id="PRO_5047198463" description="Solute-binding protein family 5 domain-containing protein" evidence="6">
    <location>
        <begin position="24"/>
        <end position="620"/>
    </location>
</feature>
<feature type="compositionally biased region" description="Low complexity" evidence="5">
    <location>
        <begin position="386"/>
        <end position="409"/>
    </location>
</feature>
<gene>
    <name evidence="8" type="ORF">GCM10009817_17410</name>
</gene>
<keyword evidence="4 6" id="KW-0732">Signal</keyword>
<evidence type="ECO:0000256" key="2">
    <source>
        <dbReference type="ARBA" id="ARBA00005695"/>
    </source>
</evidence>
<comment type="subcellular location">
    <subcellularLocation>
        <location evidence="1">Cell envelope</location>
    </subcellularLocation>
</comment>
<feature type="compositionally biased region" description="Low complexity" evidence="5">
    <location>
        <begin position="291"/>
        <end position="309"/>
    </location>
</feature>